<name>A0ABC9NFN0_BACUC</name>
<sequence>MPPNIFLIFAKKVALKKNRNMNNPFKFSTIVDGEYFTDRVAE</sequence>
<keyword evidence="2" id="KW-1185">Reference proteome</keyword>
<organism evidence="1 2">
    <name type="scientific">Bacteroides uniformis (strain ATCC 8492 / DSM 6597 / CCUG 4942 / CIP 103695 / JCM 5828 / KCTC 5204 / NCTC 13054 / VPI 0061)</name>
    <dbReference type="NCBI Taxonomy" id="411479"/>
    <lineage>
        <taxon>Bacteria</taxon>
        <taxon>Pseudomonadati</taxon>
        <taxon>Bacteroidota</taxon>
        <taxon>Bacteroidia</taxon>
        <taxon>Bacteroidales</taxon>
        <taxon>Bacteroidaceae</taxon>
        <taxon>Bacteroides</taxon>
    </lineage>
</organism>
<proteinExistence type="predicted"/>
<reference evidence="1" key="2">
    <citation type="submission" date="2013-11" db="EMBL/GenBank/DDBJ databases">
        <title>Draft genome sequence of Bacteroides uniformis (ATCC 8492).</title>
        <authorList>
            <person name="Sudarsanam P."/>
            <person name="Ley R."/>
            <person name="Guruge J."/>
            <person name="Turnbaugh P.J."/>
            <person name="Mahowald M."/>
            <person name="Liep D."/>
            <person name="Gordon J."/>
        </authorList>
    </citation>
    <scope>NUCLEOTIDE SEQUENCE</scope>
    <source>
        <strain evidence="1">ATCC 8492</strain>
    </source>
</reference>
<accession>A0ABC9NFN0</accession>
<evidence type="ECO:0000313" key="2">
    <source>
        <dbReference type="Proteomes" id="UP000004110"/>
    </source>
</evidence>
<reference evidence="1" key="1">
    <citation type="submission" date="2007-06" db="EMBL/GenBank/DDBJ databases">
        <authorList>
            <person name="Fulton L."/>
            <person name="Clifton S."/>
            <person name="Fulton B."/>
            <person name="Xu J."/>
            <person name="Minx P."/>
            <person name="Pepin K.H."/>
            <person name="Johnson M."/>
            <person name="Thiruvilangam P."/>
            <person name="Bhonagiri V."/>
            <person name="Nash W.E."/>
            <person name="Mardis E.R."/>
            <person name="Wilson R.K."/>
        </authorList>
    </citation>
    <scope>NUCLEOTIDE SEQUENCE [LARGE SCALE GENOMIC DNA]</scope>
    <source>
        <strain evidence="1">ATCC 8492</strain>
    </source>
</reference>
<dbReference type="AlphaFoldDB" id="A0ABC9NFN0"/>
<comment type="caution">
    <text evidence="1">The sequence shown here is derived from an EMBL/GenBank/DDBJ whole genome shotgun (WGS) entry which is preliminary data.</text>
</comment>
<protein>
    <submittedName>
        <fullName evidence="1">Uncharacterized protein</fullName>
    </submittedName>
</protein>
<evidence type="ECO:0000313" key="1">
    <source>
        <dbReference type="EMBL" id="EDO55548.1"/>
    </source>
</evidence>
<dbReference type="EMBL" id="AAYH02000037">
    <property type="protein sequence ID" value="EDO55548.1"/>
    <property type="molecule type" value="Genomic_DNA"/>
</dbReference>
<gene>
    <name evidence="1" type="ORF">BACUNI_00857</name>
</gene>
<dbReference type="Proteomes" id="UP000004110">
    <property type="component" value="Unassembled WGS sequence"/>
</dbReference>